<dbReference type="InterPro" id="IPR051987">
    <property type="entry name" value="Sigma-2_receptor-like"/>
</dbReference>
<feature type="transmembrane region" description="Helical" evidence="8">
    <location>
        <begin position="96"/>
        <end position="116"/>
    </location>
</feature>
<evidence type="ECO:0000256" key="2">
    <source>
        <dbReference type="ARBA" id="ARBA00009096"/>
    </source>
</evidence>
<dbReference type="GeneID" id="18830855"/>
<feature type="transmembrane region" description="Helical" evidence="8">
    <location>
        <begin position="123"/>
        <end position="147"/>
    </location>
</feature>
<comment type="similarity">
    <text evidence="2">Belongs to the TMEM97/sigma-2 receptor family.</text>
</comment>
<accession>K5W4G3</accession>
<organism evidence="10 11">
    <name type="scientific">Agaricus bisporus var. burnettii (strain JB137-S8 / ATCC MYA-4627 / FGSC 10392)</name>
    <name type="common">White button mushroom</name>
    <dbReference type="NCBI Taxonomy" id="597362"/>
    <lineage>
        <taxon>Eukaryota</taxon>
        <taxon>Fungi</taxon>
        <taxon>Dikarya</taxon>
        <taxon>Basidiomycota</taxon>
        <taxon>Agaricomycotina</taxon>
        <taxon>Agaricomycetes</taxon>
        <taxon>Agaricomycetidae</taxon>
        <taxon>Agaricales</taxon>
        <taxon>Agaricineae</taxon>
        <taxon>Agaricaceae</taxon>
        <taxon>Agaricus</taxon>
    </lineage>
</organism>
<dbReference type="KEGG" id="abp:AGABI1DRAFT70041"/>
<evidence type="ECO:0000256" key="8">
    <source>
        <dbReference type="SAM" id="Phobius"/>
    </source>
</evidence>
<gene>
    <name evidence="10" type="ORF">AGABI1DRAFT_70041</name>
</gene>
<evidence type="ECO:0000256" key="1">
    <source>
        <dbReference type="ARBA" id="ARBA00004477"/>
    </source>
</evidence>
<proteinExistence type="inferred from homology"/>
<dbReference type="FunCoup" id="K5W4G3">
    <property type="interactions" value="121"/>
</dbReference>
<feature type="transmembrane region" description="Helical" evidence="8">
    <location>
        <begin position="31"/>
        <end position="53"/>
    </location>
</feature>
<dbReference type="Proteomes" id="UP000008493">
    <property type="component" value="Unassembled WGS sequence"/>
</dbReference>
<feature type="domain" description="EXPERA" evidence="9">
    <location>
        <begin position="29"/>
        <end position="184"/>
    </location>
</feature>
<dbReference type="InterPro" id="IPR016964">
    <property type="entry name" value="Sigma2_recept"/>
</dbReference>
<dbReference type="InterPro" id="IPR033118">
    <property type="entry name" value="EXPERA"/>
</dbReference>
<feature type="transmembrane region" description="Helical" evidence="8">
    <location>
        <begin position="167"/>
        <end position="188"/>
    </location>
</feature>
<evidence type="ECO:0000313" key="11">
    <source>
        <dbReference type="Proteomes" id="UP000008493"/>
    </source>
</evidence>
<dbReference type="OrthoDB" id="433124at2759"/>
<keyword evidence="4" id="KW-0256">Endoplasmic reticulum</keyword>
<keyword evidence="5 7" id="KW-1133">Transmembrane helix</keyword>
<dbReference type="PANTHER" id="PTHR31204">
    <property type="entry name" value="SIGMA INTRACELLULAR RECEPTOR 2"/>
    <property type="match status" value="1"/>
</dbReference>
<dbReference type="Pfam" id="PF05241">
    <property type="entry name" value="EBP"/>
    <property type="match status" value="1"/>
</dbReference>
<dbReference type="PANTHER" id="PTHR31204:SF1">
    <property type="entry name" value="SIGMA INTRACELLULAR RECEPTOR 2"/>
    <property type="match status" value="1"/>
</dbReference>
<evidence type="ECO:0000313" key="10">
    <source>
        <dbReference type="EMBL" id="EKM81679.1"/>
    </source>
</evidence>
<comment type="subcellular location">
    <subcellularLocation>
        <location evidence="1">Endoplasmic reticulum membrane</location>
        <topology evidence="1">Multi-pass membrane protein</topology>
    </subcellularLocation>
</comment>
<dbReference type="PROSITE" id="PS51751">
    <property type="entry name" value="EXPERA"/>
    <property type="match status" value="1"/>
</dbReference>
<evidence type="ECO:0000256" key="5">
    <source>
        <dbReference type="ARBA" id="ARBA00022989"/>
    </source>
</evidence>
<name>K5W4G3_AGABU</name>
<evidence type="ECO:0000256" key="3">
    <source>
        <dbReference type="ARBA" id="ARBA00022692"/>
    </source>
</evidence>
<dbReference type="InParanoid" id="K5W4G3"/>
<reference evidence="11" key="1">
    <citation type="journal article" date="2012" name="Proc. Natl. Acad. Sci. U.S.A.">
        <title>Genome sequence of the button mushroom Agaricus bisporus reveals mechanisms governing adaptation to a humic-rich ecological niche.</title>
        <authorList>
            <person name="Morin E."/>
            <person name="Kohler A."/>
            <person name="Baker A.R."/>
            <person name="Foulongne-Oriol M."/>
            <person name="Lombard V."/>
            <person name="Nagy L.G."/>
            <person name="Ohm R.A."/>
            <person name="Patyshakuliyeva A."/>
            <person name="Brun A."/>
            <person name="Aerts A.L."/>
            <person name="Bailey A.M."/>
            <person name="Billette C."/>
            <person name="Coutinho P.M."/>
            <person name="Deakin G."/>
            <person name="Doddapaneni H."/>
            <person name="Floudas D."/>
            <person name="Grimwood J."/>
            <person name="Hilden K."/>
            <person name="Kuees U."/>
            <person name="LaButti K.M."/>
            <person name="Lapidus A."/>
            <person name="Lindquist E.A."/>
            <person name="Lucas S.M."/>
            <person name="Murat C."/>
            <person name="Riley R.W."/>
            <person name="Salamov A.A."/>
            <person name="Schmutz J."/>
            <person name="Subramanian V."/>
            <person name="Woesten H.A.B."/>
            <person name="Xu J."/>
            <person name="Eastwood D.C."/>
            <person name="Foster G.D."/>
            <person name="Sonnenberg A.S."/>
            <person name="Cullen D."/>
            <person name="de Vries R.P."/>
            <person name="Lundell T."/>
            <person name="Hibbett D.S."/>
            <person name="Henrissat B."/>
            <person name="Burton K.S."/>
            <person name="Kerrigan R.W."/>
            <person name="Challen M.P."/>
            <person name="Grigoriev I.V."/>
            <person name="Martin F."/>
        </authorList>
    </citation>
    <scope>NUCLEOTIDE SEQUENCE [LARGE SCALE GENOMIC DNA]</scope>
    <source>
        <strain evidence="11">JB137-S8 / ATCC MYA-4627 / FGSC 10392</strain>
    </source>
</reference>
<keyword evidence="3 7" id="KW-0812">Transmembrane</keyword>
<evidence type="ECO:0000256" key="7">
    <source>
        <dbReference type="PROSITE-ProRule" id="PRU01087"/>
    </source>
</evidence>
<evidence type="ECO:0000256" key="6">
    <source>
        <dbReference type="ARBA" id="ARBA00023136"/>
    </source>
</evidence>
<dbReference type="eggNOG" id="KOG0012">
    <property type="taxonomic scope" value="Eukaryota"/>
</dbReference>
<keyword evidence="11" id="KW-1185">Reference proteome</keyword>
<dbReference type="AlphaFoldDB" id="K5W4G3"/>
<keyword evidence="6 7" id="KW-0472">Membrane</keyword>
<dbReference type="EMBL" id="JH971387">
    <property type="protein sequence ID" value="EKM81679.1"/>
    <property type="molecule type" value="Genomic_DNA"/>
</dbReference>
<evidence type="ECO:0000256" key="4">
    <source>
        <dbReference type="ARBA" id="ARBA00022824"/>
    </source>
</evidence>
<protein>
    <recommendedName>
        <fullName evidence="9">EXPERA domain-containing protein</fullName>
    </recommendedName>
</protein>
<sequence length="204" mass="22882">MVILSEKLPNGVKPSPARSRRVPLSTRPMDLLYFGFFASHLFASLLLDLQWLYPASLVPKSLRALNEYYIVLSGDPLMGALAGLKHDFGMTWFKTFVTMEAFFQVPVFILGLSALWKGSKKIYPLLLIYATSSATTTLPCLIYILSLPGPTPTTTPLDHTLTFEQRLVLLSGYGPFFLVPLIMVFDFGSRLQKFVSQKPEQKLD</sequence>
<dbReference type="HOGENOM" id="CLU_086812_3_0_1"/>
<evidence type="ECO:0000259" key="9">
    <source>
        <dbReference type="PROSITE" id="PS51751"/>
    </source>
</evidence>
<dbReference type="RefSeq" id="XP_007327265.1">
    <property type="nucleotide sequence ID" value="XM_007327203.1"/>
</dbReference>
<dbReference type="OMA" id="IAMELFY"/>
<dbReference type="PIRSF" id="PIRSF031032">
    <property type="entry name" value="TMP_97_prd"/>
    <property type="match status" value="1"/>
</dbReference>
<dbReference type="GO" id="GO:0005789">
    <property type="term" value="C:endoplasmic reticulum membrane"/>
    <property type="evidence" value="ECO:0007669"/>
    <property type="project" value="UniProtKB-SubCell"/>
</dbReference>